<dbReference type="Proteomes" id="UP000317169">
    <property type="component" value="Unassembled WGS sequence"/>
</dbReference>
<keyword evidence="2" id="KW-0732">Signal</keyword>
<accession>A0A507ZNA9</accession>
<keyword evidence="5" id="KW-1185">Reference proteome</keyword>
<dbReference type="InterPro" id="IPR025380">
    <property type="entry name" value="DUF4369"/>
</dbReference>
<dbReference type="PROSITE" id="PS51257">
    <property type="entry name" value="PROKAR_LIPOPROTEIN"/>
    <property type="match status" value="1"/>
</dbReference>
<gene>
    <name evidence="4" type="ORF">FKR84_07200</name>
</gene>
<evidence type="ECO:0000259" key="3">
    <source>
        <dbReference type="Pfam" id="PF14289"/>
    </source>
</evidence>
<organism evidence="4 5">
    <name type="scientific">Haloflavibacter putidus</name>
    <dbReference type="NCBI Taxonomy" id="2576776"/>
    <lineage>
        <taxon>Bacteria</taxon>
        <taxon>Pseudomonadati</taxon>
        <taxon>Bacteroidota</taxon>
        <taxon>Flavobacteriia</taxon>
        <taxon>Flavobacteriales</taxon>
        <taxon>Flavobacteriaceae</taxon>
        <taxon>Haloflavibacter</taxon>
    </lineage>
</organism>
<dbReference type="Pfam" id="PF08139">
    <property type="entry name" value="LPAM_1"/>
    <property type="match status" value="1"/>
</dbReference>
<dbReference type="AlphaFoldDB" id="A0A507ZNA9"/>
<proteinExistence type="predicted"/>
<dbReference type="RefSeq" id="WP_141421627.1">
    <property type="nucleotide sequence ID" value="NZ_VIAR01000006.1"/>
</dbReference>
<name>A0A507ZNA9_9FLAO</name>
<evidence type="ECO:0000313" key="4">
    <source>
        <dbReference type="EMBL" id="TQD38769.1"/>
    </source>
</evidence>
<feature type="domain" description="DUF4369" evidence="3">
    <location>
        <begin position="23"/>
        <end position="122"/>
    </location>
</feature>
<evidence type="ECO:0000313" key="5">
    <source>
        <dbReference type="Proteomes" id="UP000317169"/>
    </source>
</evidence>
<sequence length="243" mass="28088">MKKIIFIAVILVIISACSKPDNFILSGNVKGLKKGKLLLQRLEDTSLVSLDSVSINGDSNFELSTNLKEPQMLFLYLDKFNGDKNDDIVEFFAEKGEMTIKTSLKNFETDAKITGSANQEKLEAYNQTISKFNSQHLNIIKENFEAQRDNDQERILSTNKQYENLLKRKYLYTVNYAINNKDLEVAPYLALSQVFDANIKYLDTIYNSFNKDIRKSLYGKKLKELIKERKKTQKKEDKLKKEV</sequence>
<reference evidence="4 5" key="1">
    <citation type="submission" date="2019-06" db="EMBL/GenBank/DDBJ databases">
        <title>Flavibacter putida gen. nov., sp. nov., a novel marine bacterium of the family Flavobacteriaceae isolated from coastal seawater.</title>
        <authorList>
            <person name="Feng X."/>
        </authorList>
    </citation>
    <scope>NUCLEOTIDE SEQUENCE [LARGE SCALE GENOMIC DNA]</scope>
    <source>
        <strain evidence="4 5">PLHSN227</strain>
    </source>
</reference>
<evidence type="ECO:0000256" key="2">
    <source>
        <dbReference type="ARBA" id="ARBA00022729"/>
    </source>
</evidence>
<dbReference type="EMBL" id="VIAR01000006">
    <property type="protein sequence ID" value="TQD38769.1"/>
    <property type="molecule type" value="Genomic_DNA"/>
</dbReference>
<evidence type="ECO:0000256" key="1">
    <source>
        <dbReference type="ARBA" id="ARBA00017922"/>
    </source>
</evidence>
<dbReference type="OrthoDB" id="1143206at2"/>
<comment type="caution">
    <text evidence="4">The sequence shown here is derived from an EMBL/GenBank/DDBJ whole genome shotgun (WGS) entry which is preliminary data.</text>
</comment>
<dbReference type="Pfam" id="PF14289">
    <property type="entry name" value="DUF4369"/>
    <property type="match status" value="1"/>
</dbReference>
<protein>
    <recommendedName>
        <fullName evidence="1">Type IV secretion system putative lipoprotein virB7</fullName>
    </recommendedName>
</protein>
<dbReference type="InterPro" id="IPR012640">
    <property type="entry name" value="Membr_lipoprot_lipid_attach_CS"/>
</dbReference>